<feature type="compositionally biased region" description="Basic and acidic residues" evidence="2">
    <location>
        <begin position="1"/>
        <end position="11"/>
    </location>
</feature>
<feature type="region of interest" description="Disordered" evidence="2">
    <location>
        <begin position="1"/>
        <end position="39"/>
    </location>
</feature>
<accession>A0A9W9JIP8</accession>
<evidence type="ECO:0000256" key="2">
    <source>
        <dbReference type="SAM" id="MobiDB-lite"/>
    </source>
</evidence>
<sequence length="155" mass="17363">MPTRRNERDGHASNNASPRSAPDLTPDPPTTRSGLVRQSPVFMAVEDENNNCENRMEAPEVDNQGPEQPQTEFQMLLRANNELMIRVDRMSEAYAKTLTVVTTENALYRKELIESRREVQELQKEIASLKELVQSLAVNALTTPPSTQVSSPGRS</sequence>
<gene>
    <name evidence="3" type="ORF">N7498_006837</name>
</gene>
<reference evidence="3" key="1">
    <citation type="submission" date="2022-12" db="EMBL/GenBank/DDBJ databases">
        <authorList>
            <person name="Petersen C."/>
        </authorList>
    </citation>
    <scope>NUCLEOTIDE SEQUENCE</scope>
    <source>
        <strain evidence="3">IBT 15544</strain>
    </source>
</reference>
<keyword evidence="1" id="KW-0175">Coiled coil</keyword>
<dbReference type="Proteomes" id="UP001150904">
    <property type="component" value="Unassembled WGS sequence"/>
</dbReference>
<dbReference type="RefSeq" id="XP_058306148.1">
    <property type="nucleotide sequence ID" value="XM_058453899.1"/>
</dbReference>
<evidence type="ECO:0000313" key="4">
    <source>
        <dbReference type="Proteomes" id="UP001150904"/>
    </source>
</evidence>
<feature type="coiled-coil region" evidence="1">
    <location>
        <begin position="105"/>
        <end position="139"/>
    </location>
</feature>
<dbReference type="EMBL" id="JAPQKR010000014">
    <property type="protein sequence ID" value="KAJ5197720.1"/>
    <property type="molecule type" value="Genomic_DNA"/>
</dbReference>
<reference evidence="3" key="2">
    <citation type="journal article" date="2023" name="IMA Fungus">
        <title>Comparative genomic study of the Penicillium genus elucidates a diverse pangenome and 15 lateral gene transfer events.</title>
        <authorList>
            <person name="Petersen C."/>
            <person name="Sorensen T."/>
            <person name="Nielsen M.R."/>
            <person name="Sondergaard T.E."/>
            <person name="Sorensen J.L."/>
            <person name="Fitzpatrick D.A."/>
            <person name="Frisvad J.C."/>
            <person name="Nielsen K.L."/>
        </authorList>
    </citation>
    <scope>NUCLEOTIDE SEQUENCE</scope>
    <source>
        <strain evidence="3">IBT 15544</strain>
    </source>
</reference>
<protein>
    <submittedName>
        <fullName evidence="3">Uncharacterized protein</fullName>
    </submittedName>
</protein>
<name>A0A9W9JIP8_9EURO</name>
<dbReference type="GeneID" id="83181200"/>
<organism evidence="3 4">
    <name type="scientific">Penicillium cinerascens</name>
    <dbReference type="NCBI Taxonomy" id="70096"/>
    <lineage>
        <taxon>Eukaryota</taxon>
        <taxon>Fungi</taxon>
        <taxon>Dikarya</taxon>
        <taxon>Ascomycota</taxon>
        <taxon>Pezizomycotina</taxon>
        <taxon>Eurotiomycetes</taxon>
        <taxon>Eurotiomycetidae</taxon>
        <taxon>Eurotiales</taxon>
        <taxon>Aspergillaceae</taxon>
        <taxon>Penicillium</taxon>
    </lineage>
</organism>
<evidence type="ECO:0000313" key="3">
    <source>
        <dbReference type="EMBL" id="KAJ5197720.1"/>
    </source>
</evidence>
<proteinExistence type="predicted"/>
<keyword evidence="4" id="KW-1185">Reference proteome</keyword>
<comment type="caution">
    <text evidence="3">The sequence shown here is derived from an EMBL/GenBank/DDBJ whole genome shotgun (WGS) entry which is preliminary data.</text>
</comment>
<dbReference type="AlphaFoldDB" id="A0A9W9JIP8"/>
<dbReference type="OrthoDB" id="4507769at2759"/>
<evidence type="ECO:0000256" key="1">
    <source>
        <dbReference type="SAM" id="Coils"/>
    </source>
</evidence>